<protein>
    <submittedName>
        <fullName evidence="3">UDP-glucose:dolichyl-phosphate glucosyltransferase</fullName>
    </submittedName>
</protein>
<reference evidence="4" key="1">
    <citation type="submission" date="2017-09" db="EMBL/GenBank/DDBJ databases">
        <title>Depth-based differentiation of microbial function through sediment-hosted aquifers and enrichment of novel symbionts in the deep terrestrial subsurface.</title>
        <authorList>
            <person name="Probst A.J."/>
            <person name="Ladd B."/>
            <person name="Jarett J.K."/>
            <person name="Geller-Mcgrath D.E."/>
            <person name="Sieber C.M.K."/>
            <person name="Emerson J.B."/>
            <person name="Anantharaman K."/>
            <person name="Thomas B.C."/>
            <person name="Malmstrom R."/>
            <person name="Stieglmeier M."/>
            <person name="Klingl A."/>
            <person name="Woyke T."/>
            <person name="Ryan C.M."/>
            <person name="Banfield J.F."/>
        </authorList>
    </citation>
    <scope>NUCLEOTIDE SEQUENCE [LARGE SCALE GENOMIC DNA]</scope>
</reference>
<dbReference type="InterPro" id="IPR001173">
    <property type="entry name" value="Glyco_trans_2-like"/>
</dbReference>
<evidence type="ECO:0000313" key="4">
    <source>
        <dbReference type="Proteomes" id="UP000231098"/>
    </source>
</evidence>
<proteinExistence type="predicted"/>
<name>A0A2H0X9X6_UNCKA</name>
<feature type="domain" description="Glycosyltransferase 2-like" evidence="2">
    <location>
        <begin position="4"/>
        <end position="170"/>
    </location>
</feature>
<dbReference type="Gene3D" id="3.90.550.10">
    <property type="entry name" value="Spore Coat Polysaccharide Biosynthesis Protein SpsA, Chain A"/>
    <property type="match status" value="1"/>
</dbReference>
<dbReference type="PANTHER" id="PTHR10859">
    <property type="entry name" value="GLYCOSYL TRANSFERASE"/>
    <property type="match status" value="1"/>
</dbReference>
<dbReference type="Pfam" id="PF00535">
    <property type="entry name" value="Glycos_transf_2"/>
    <property type="match status" value="1"/>
</dbReference>
<dbReference type="InterPro" id="IPR029044">
    <property type="entry name" value="Nucleotide-diphossugar_trans"/>
</dbReference>
<evidence type="ECO:0000313" key="3">
    <source>
        <dbReference type="EMBL" id="PIS21661.1"/>
    </source>
</evidence>
<evidence type="ECO:0000259" key="2">
    <source>
        <dbReference type="Pfam" id="PF00535"/>
    </source>
</evidence>
<dbReference type="Proteomes" id="UP000231098">
    <property type="component" value="Unassembled WGS sequence"/>
</dbReference>
<dbReference type="PANTHER" id="PTHR10859:SF91">
    <property type="entry name" value="DOLICHYL-PHOSPHATE BETA-GLUCOSYLTRANSFERASE"/>
    <property type="match status" value="1"/>
</dbReference>
<organism evidence="3 4">
    <name type="scientific">candidate division WWE3 bacterium CG08_land_8_20_14_0_20_41_15</name>
    <dbReference type="NCBI Taxonomy" id="1975086"/>
    <lineage>
        <taxon>Bacteria</taxon>
        <taxon>Katanobacteria</taxon>
    </lineage>
</organism>
<dbReference type="EMBL" id="PEYV01000028">
    <property type="protein sequence ID" value="PIS21661.1"/>
    <property type="molecule type" value="Genomic_DNA"/>
</dbReference>
<comment type="caution">
    <text evidence="3">The sequence shown here is derived from an EMBL/GenBank/DDBJ whole genome shotgun (WGS) entry which is preliminary data.</text>
</comment>
<keyword evidence="3" id="KW-0808">Transferase</keyword>
<dbReference type="AlphaFoldDB" id="A0A2H0X9X6"/>
<sequence>MQVSIVIPAYKQAKTIVKDLERVKNALEELKEDYEIIVVCDGTLDNTFEEAGKLKSTKIKVYGYEGANRGKGYALRYGTARATGELICFLDSGMEINPKGISLLLEKLRWNDDDIVIASKLHPESKVNYPLQRRITTHGYRFLIRLLFGLRIKDTQTGLKLFKRKVLEKVMPRLLVKAYAIDIEILALAHHFGFTKIEEAPVEVTYNFGDLTHAANLKPILRMIQDTLAVFYRLKILRYYDDNNKRKWTYDKELEMRINTP</sequence>
<dbReference type="SUPFAM" id="SSF53448">
    <property type="entry name" value="Nucleotide-diphospho-sugar transferases"/>
    <property type="match status" value="1"/>
</dbReference>
<dbReference type="GO" id="GO:0016740">
    <property type="term" value="F:transferase activity"/>
    <property type="evidence" value="ECO:0007669"/>
    <property type="project" value="UniProtKB-KW"/>
</dbReference>
<feature type="coiled-coil region" evidence="1">
    <location>
        <begin position="10"/>
        <end position="37"/>
    </location>
</feature>
<accession>A0A2H0X9X6</accession>
<evidence type="ECO:0000256" key="1">
    <source>
        <dbReference type="SAM" id="Coils"/>
    </source>
</evidence>
<keyword evidence="1" id="KW-0175">Coiled coil</keyword>
<dbReference type="GO" id="GO:0006487">
    <property type="term" value="P:protein N-linked glycosylation"/>
    <property type="evidence" value="ECO:0007669"/>
    <property type="project" value="TreeGrafter"/>
</dbReference>
<gene>
    <name evidence="3" type="ORF">COT51_01490</name>
</gene>